<accession>A0A5B9ISY3</accession>
<evidence type="ECO:0000313" key="1">
    <source>
        <dbReference type="EMBL" id="QEF30255.1"/>
    </source>
</evidence>
<dbReference type="GeneID" id="41791371"/>
<name>A0A5B9ISY3_9STRA</name>
<protein>
    <submittedName>
        <fullName evidence="1">Uncharacterized protein</fullName>
    </submittedName>
</protein>
<organism evidence="1">
    <name type="scientific">Cafileria marina</name>
    <dbReference type="NCBI Taxonomy" id="2557541"/>
    <lineage>
        <taxon>Eukaryota</taxon>
        <taxon>Sar</taxon>
        <taxon>Stramenopiles</taxon>
        <taxon>Bigyra</taxon>
        <taxon>Opalozoa</taxon>
        <taxon>Bicosoecida</taxon>
        <taxon>Cafileria</taxon>
    </lineage>
</organism>
<geneLocation type="mitochondrion" evidence="1"/>
<dbReference type="RefSeq" id="YP_009688831.1">
    <property type="nucleotide sequence ID" value="NC_044635.1"/>
</dbReference>
<gene>
    <name evidence="1" type="primary">orf142</name>
</gene>
<dbReference type="EMBL" id="MK702077">
    <property type="protein sequence ID" value="QEF30255.1"/>
    <property type="molecule type" value="Genomic_DNA"/>
</dbReference>
<keyword evidence="1" id="KW-0496">Mitochondrion</keyword>
<sequence>MYVNSKENLDYISYINISKIFLLNHLNTNLNYKYKKLKMLQNVLVRKRLNFRWKKKYMNHLNISSKKKNNFLNNFKNVYINYYIKNIMIIFKWIKNKYSFILKIKKNLLNICFLKDVYFFRRARIFNTFFKYRNRWQFNYFK</sequence>
<reference evidence="1" key="1">
    <citation type="journal article" date="2019" name="Microorganisms">
        <title>Morphology, Ultrastructure, and Mitochondrial Genome of the Marine Non-Photosynthetic Bicosoecid Cafileria marina Gen. et sp. nov.</title>
        <authorList>
            <person name="Jirsova D."/>
            <person name="Fussy Z."/>
            <person name="Richtova J."/>
            <person name="Gruber A."/>
            <person name="Obornik M."/>
        </authorList>
    </citation>
    <scope>NUCLEOTIDE SEQUENCE</scope>
    <source>
        <strain evidence="1">Kf007</strain>
    </source>
</reference>
<proteinExistence type="predicted"/>
<dbReference type="AlphaFoldDB" id="A0A5B9ISY3"/>